<dbReference type="GO" id="GO:0043171">
    <property type="term" value="P:peptide catabolic process"/>
    <property type="evidence" value="ECO:0007669"/>
    <property type="project" value="TreeGrafter"/>
</dbReference>
<dbReference type="PANTHER" id="PTHR11533">
    <property type="entry name" value="PROTEASE M1 ZINC METALLOPROTEASE"/>
    <property type="match status" value="1"/>
</dbReference>
<dbReference type="OrthoDB" id="510539at2759"/>
<comment type="similarity">
    <text evidence="1">Belongs to the peptidase M1 family.</text>
</comment>
<organism evidence="3 4">
    <name type="scientific">Candidula unifasciata</name>
    <dbReference type="NCBI Taxonomy" id="100452"/>
    <lineage>
        <taxon>Eukaryota</taxon>
        <taxon>Metazoa</taxon>
        <taxon>Spiralia</taxon>
        <taxon>Lophotrochozoa</taxon>
        <taxon>Mollusca</taxon>
        <taxon>Gastropoda</taxon>
        <taxon>Heterobranchia</taxon>
        <taxon>Euthyneura</taxon>
        <taxon>Panpulmonata</taxon>
        <taxon>Eupulmonata</taxon>
        <taxon>Stylommatophora</taxon>
        <taxon>Helicina</taxon>
        <taxon>Helicoidea</taxon>
        <taxon>Geomitridae</taxon>
        <taxon>Candidula</taxon>
    </lineage>
</organism>
<feature type="non-terminal residue" evidence="3">
    <location>
        <position position="178"/>
    </location>
</feature>
<dbReference type="Proteomes" id="UP000678393">
    <property type="component" value="Unassembled WGS sequence"/>
</dbReference>
<feature type="non-terminal residue" evidence="3">
    <location>
        <position position="1"/>
    </location>
</feature>
<dbReference type="EMBL" id="CAJHNH020001824">
    <property type="protein sequence ID" value="CAG5124612.1"/>
    <property type="molecule type" value="Genomic_DNA"/>
</dbReference>
<dbReference type="GO" id="GO:0005615">
    <property type="term" value="C:extracellular space"/>
    <property type="evidence" value="ECO:0007669"/>
    <property type="project" value="TreeGrafter"/>
</dbReference>
<dbReference type="GO" id="GO:0042277">
    <property type="term" value="F:peptide binding"/>
    <property type="evidence" value="ECO:0007669"/>
    <property type="project" value="TreeGrafter"/>
</dbReference>
<feature type="domain" description="ERAP1-like C-terminal" evidence="2">
    <location>
        <begin position="15"/>
        <end position="174"/>
    </location>
</feature>
<dbReference type="GO" id="GO:0005737">
    <property type="term" value="C:cytoplasm"/>
    <property type="evidence" value="ECO:0007669"/>
    <property type="project" value="TreeGrafter"/>
</dbReference>
<dbReference type="GO" id="GO:0006508">
    <property type="term" value="P:proteolysis"/>
    <property type="evidence" value="ECO:0007669"/>
    <property type="project" value="TreeGrafter"/>
</dbReference>
<dbReference type="InterPro" id="IPR024571">
    <property type="entry name" value="ERAP1-like_C_dom"/>
</dbReference>
<dbReference type="InterPro" id="IPR050344">
    <property type="entry name" value="Peptidase_M1_aminopeptidases"/>
</dbReference>
<dbReference type="Gene3D" id="2.60.40.1910">
    <property type="match status" value="1"/>
</dbReference>
<dbReference type="GO" id="GO:0070006">
    <property type="term" value="F:metalloaminopeptidase activity"/>
    <property type="evidence" value="ECO:0007669"/>
    <property type="project" value="TreeGrafter"/>
</dbReference>
<dbReference type="PANTHER" id="PTHR11533:SF294">
    <property type="entry name" value="THYROTROPIN-RELEASING HORMONE-DEGRADING ECTOENZYME"/>
    <property type="match status" value="1"/>
</dbReference>
<gene>
    <name evidence="3" type="ORF">CUNI_LOCUS10170</name>
</gene>
<dbReference type="GO" id="GO:0016020">
    <property type="term" value="C:membrane"/>
    <property type="evidence" value="ECO:0007669"/>
    <property type="project" value="TreeGrafter"/>
</dbReference>
<dbReference type="GO" id="GO:0008270">
    <property type="term" value="F:zinc ion binding"/>
    <property type="evidence" value="ECO:0007669"/>
    <property type="project" value="TreeGrafter"/>
</dbReference>
<name>A0A8S3ZCB1_9EUPU</name>
<dbReference type="Gene3D" id="1.25.50.20">
    <property type="match status" value="1"/>
</dbReference>
<evidence type="ECO:0000256" key="1">
    <source>
        <dbReference type="ARBA" id="ARBA00010136"/>
    </source>
</evidence>
<protein>
    <recommendedName>
        <fullName evidence="2">ERAP1-like C-terminal domain-containing protein</fullName>
    </recommendedName>
</protein>
<sequence>TFNGIIPLPTDLASWILANVQQYGFYRVNYHLGNWRALAMQLQRRLSTIPPVSRAQIIDDAFSLARVGRIQYDTAFSIVEYLDKERDYIPWSAALSQLWMLESLLYNNTIDYTNFQNFIKSKLADPFNHFGLVKFTQNPVDLLTQSLIAWHSCHYGVNSCVDEATRQFRQWMTNASRN</sequence>
<reference evidence="3" key="1">
    <citation type="submission" date="2021-04" db="EMBL/GenBank/DDBJ databases">
        <authorList>
            <consortium name="Molecular Ecology Group"/>
        </authorList>
    </citation>
    <scope>NUCLEOTIDE SEQUENCE</scope>
</reference>
<proteinExistence type="inferred from homology"/>
<evidence type="ECO:0000313" key="4">
    <source>
        <dbReference type="Proteomes" id="UP000678393"/>
    </source>
</evidence>
<comment type="caution">
    <text evidence="3">The sequence shown here is derived from an EMBL/GenBank/DDBJ whole genome shotgun (WGS) entry which is preliminary data.</text>
</comment>
<keyword evidence="4" id="KW-1185">Reference proteome</keyword>
<accession>A0A8S3ZCB1</accession>
<evidence type="ECO:0000313" key="3">
    <source>
        <dbReference type="EMBL" id="CAG5124612.1"/>
    </source>
</evidence>
<evidence type="ECO:0000259" key="2">
    <source>
        <dbReference type="Pfam" id="PF11838"/>
    </source>
</evidence>
<dbReference type="AlphaFoldDB" id="A0A8S3ZCB1"/>
<dbReference type="Pfam" id="PF11838">
    <property type="entry name" value="ERAP1_C"/>
    <property type="match status" value="1"/>
</dbReference>